<feature type="compositionally biased region" description="Polar residues" evidence="1">
    <location>
        <begin position="1"/>
        <end position="13"/>
    </location>
</feature>
<organism evidence="2 3">
    <name type="scientific">Molorchus minor</name>
    <dbReference type="NCBI Taxonomy" id="1323400"/>
    <lineage>
        <taxon>Eukaryota</taxon>
        <taxon>Metazoa</taxon>
        <taxon>Ecdysozoa</taxon>
        <taxon>Arthropoda</taxon>
        <taxon>Hexapoda</taxon>
        <taxon>Insecta</taxon>
        <taxon>Pterygota</taxon>
        <taxon>Neoptera</taxon>
        <taxon>Endopterygota</taxon>
        <taxon>Coleoptera</taxon>
        <taxon>Polyphaga</taxon>
        <taxon>Cucujiformia</taxon>
        <taxon>Chrysomeloidea</taxon>
        <taxon>Cerambycidae</taxon>
        <taxon>Lamiinae</taxon>
        <taxon>Monochamini</taxon>
        <taxon>Molorchus</taxon>
    </lineage>
</organism>
<dbReference type="Gene3D" id="3.30.420.10">
    <property type="entry name" value="Ribonuclease H-like superfamily/Ribonuclease H"/>
    <property type="match status" value="1"/>
</dbReference>
<dbReference type="Proteomes" id="UP001162164">
    <property type="component" value="Unassembled WGS sequence"/>
</dbReference>
<gene>
    <name evidence="2" type="ORF">NQ317_011238</name>
</gene>
<dbReference type="EMBL" id="JAPWTJ010001003">
    <property type="protein sequence ID" value="KAJ8974394.1"/>
    <property type="molecule type" value="Genomic_DNA"/>
</dbReference>
<name>A0ABQ9J9R1_9CUCU</name>
<evidence type="ECO:0000313" key="2">
    <source>
        <dbReference type="EMBL" id="KAJ8974394.1"/>
    </source>
</evidence>
<accession>A0ABQ9J9R1</accession>
<proteinExistence type="predicted"/>
<protein>
    <recommendedName>
        <fullName evidence="4">Tc1-like transposase DDE domain-containing protein</fullName>
    </recommendedName>
</protein>
<sequence length="321" mass="36871">MDTKPGTSKTGVTSPPKKRKQLNLGHLSLPEKQTIINMYKKILDDEPALKTVQLVSKIAITLGVAKSTIFRTIEEYKSTGMVSTSKHLGGRPGIITCFDETTKNYIRRFATDVPYLKQSRKSVLIERDDIVRWRRDYLRSIKKFRCEGRPIYYLDETWLNEGHTKEKVWVDTNIKSKRDALIQGLSMGLKNPSGKGKRLIILHAGSEKGFVEDSLLVFEGRKSGDYHEEMNGNVFEKWFSDFLKRLPDNAVIVMDNASYHSRKVEVIPTSATKKSDMKAWLESKNTDFDEGMVRSELLYLIRQNKDKHNLYITDEMAKKGK</sequence>
<reference evidence="2" key="1">
    <citation type="journal article" date="2023" name="Insect Mol. Biol.">
        <title>Genome sequencing provides insights into the evolution of gene families encoding plant cell wall-degrading enzymes in longhorned beetles.</title>
        <authorList>
            <person name="Shin N.R."/>
            <person name="Okamura Y."/>
            <person name="Kirsch R."/>
            <person name="Pauchet Y."/>
        </authorList>
    </citation>
    <scope>NUCLEOTIDE SEQUENCE</scope>
    <source>
        <strain evidence="2">MMC_N1</strain>
    </source>
</reference>
<evidence type="ECO:0008006" key="4">
    <source>
        <dbReference type="Google" id="ProtNLM"/>
    </source>
</evidence>
<comment type="caution">
    <text evidence="2">The sequence shown here is derived from an EMBL/GenBank/DDBJ whole genome shotgun (WGS) entry which is preliminary data.</text>
</comment>
<evidence type="ECO:0000256" key="1">
    <source>
        <dbReference type="SAM" id="MobiDB-lite"/>
    </source>
</evidence>
<keyword evidence="3" id="KW-1185">Reference proteome</keyword>
<dbReference type="PANTHER" id="PTHR33939:SF1">
    <property type="entry name" value="DUF4371 DOMAIN-CONTAINING PROTEIN"/>
    <property type="match status" value="1"/>
</dbReference>
<dbReference type="PANTHER" id="PTHR33939">
    <property type="entry name" value="PROTEIN CBG22215"/>
    <property type="match status" value="1"/>
</dbReference>
<dbReference type="InterPro" id="IPR036397">
    <property type="entry name" value="RNaseH_sf"/>
</dbReference>
<feature type="region of interest" description="Disordered" evidence="1">
    <location>
        <begin position="1"/>
        <end position="20"/>
    </location>
</feature>
<evidence type="ECO:0000313" key="3">
    <source>
        <dbReference type="Proteomes" id="UP001162164"/>
    </source>
</evidence>